<dbReference type="EMBL" id="JXJN01011890">
    <property type="status" value="NOT_ANNOTATED_CDS"/>
    <property type="molecule type" value="Genomic_DNA"/>
</dbReference>
<keyword evidence="2" id="KW-1185">Reference proteome</keyword>
<reference evidence="2" key="1">
    <citation type="submission" date="2015-01" db="EMBL/GenBank/DDBJ databases">
        <authorList>
            <person name="Aksoy S."/>
            <person name="Warren W."/>
            <person name="Wilson R.K."/>
        </authorList>
    </citation>
    <scope>NUCLEOTIDE SEQUENCE [LARGE SCALE GENOMIC DNA]</scope>
    <source>
        <strain evidence="2">IAEA</strain>
    </source>
</reference>
<dbReference type="VEuPathDB" id="VectorBase:GPPI025484"/>
<protein>
    <submittedName>
        <fullName evidence="1">Uncharacterized protein</fullName>
    </submittedName>
</protein>
<dbReference type="Proteomes" id="UP000092460">
    <property type="component" value="Unassembled WGS sequence"/>
</dbReference>
<sequence length="129" mass="14307">MQISIEITTPGITAAVIAALVSQSIQQTAKLSSYHRPLSTRLWYRYLDLLDYRCDVCVRSLPLTAGKGDLLRIWDGNLTDLERFTGTMVRGLGTGCACETALSAVDLKLSLSQFELCKDSVLGMRRYTK</sequence>
<evidence type="ECO:0000313" key="1">
    <source>
        <dbReference type="EnsemblMetazoa" id="GPPI025484-PA"/>
    </source>
</evidence>
<reference evidence="1" key="2">
    <citation type="submission" date="2020-05" db="UniProtKB">
        <authorList>
            <consortium name="EnsemblMetazoa"/>
        </authorList>
    </citation>
    <scope>IDENTIFICATION</scope>
    <source>
        <strain evidence="1">IAEA</strain>
    </source>
</reference>
<organism evidence="1 2">
    <name type="scientific">Glossina palpalis gambiensis</name>
    <dbReference type="NCBI Taxonomy" id="67801"/>
    <lineage>
        <taxon>Eukaryota</taxon>
        <taxon>Metazoa</taxon>
        <taxon>Ecdysozoa</taxon>
        <taxon>Arthropoda</taxon>
        <taxon>Hexapoda</taxon>
        <taxon>Insecta</taxon>
        <taxon>Pterygota</taxon>
        <taxon>Neoptera</taxon>
        <taxon>Endopterygota</taxon>
        <taxon>Diptera</taxon>
        <taxon>Brachycera</taxon>
        <taxon>Muscomorpha</taxon>
        <taxon>Hippoboscoidea</taxon>
        <taxon>Glossinidae</taxon>
        <taxon>Glossina</taxon>
    </lineage>
</organism>
<dbReference type="EnsemblMetazoa" id="GPPI025484-RA">
    <property type="protein sequence ID" value="GPPI025484-PA"/>
    <property type="gene ID" value="GPPI025484"/>
</dbReference>
<accession>A0A1B0BC85</accession>
<evidence type="ECO:0000313" key="2">
    <source>
        <dbReference type="Proteomes" id="UP000092460"/>
    </source>
</evidence>
<proteinExistence type="predicted"/>
<dbReference type="AlphaFoldDB" id="A0A1B0BC85"/>
<name>A0A1B0BC85_9MUSC</name>